<evidence type="ECO:0000313" key="2">
    <source>
        <dbReference type="EMBL" id="WTR67861.1"/>
    </source>
</evidence>
<evidence type="ECO:0000313" key="3">
    <source>
        <dbReference type="EMBL" id="WTR75157.1"/>
    </source>
</evidence>
<accession>A0ABZ1L004</accession>
<proteinExistence type="predicted"/>
<feature type="region of interest" description="Disordered" evidence="1">
    <location>
        <begin position="1"/>
        <end position="23"/>
    </location>
</feature>
<protein>
    <submittedName>
        <fullName evidence="2">Uncharacterized protein</fullName>
    </submittedName>
</protein>
<dbReference type="EMBL" id="CP108188">
    <property type="protein sequence ID" value="WTR75157.1"/>
    <property type="molecule type" value="Genomic_DNA"/>
</dbReference>
<dbReference type="RefSeq" id="WP_371634578.1">
    <property type="nucleotide sequence ID" value="NZ_CP108062.1"/>
</dbReference>
<organism evidence="2 4">
    <name type="scientific">Streptomyces zaomyceticus</name>
    <dbReference type="NCBI Taxonomy" id="68286"/>
    <lineage>
        <taxon>Bacteria</taxon>
        <taxon>Bacillati</taxon>
        <taxon>Actinomycetota</taxon>
        <taxon>Actinomycetes</taxon>
        <taxon>Kitasatosporales</taxon>
        <taxon>Streptomycetaceae</taxon>
        <taxon>Streptomyces</taxon>
    </lineage>
</organism>
<name>A0ABZ1L004_9ACTN</name>
<evidence type="ECO:0000313" key="4">
    <source>
        <dbReference type="Proteomes" id="UP001622594"/>
    </source>
</evidence>
<keyword evidence="4" id="KW-1185">Reference proteome</keyword>
<sequence length="61" mass="6887">MQFDRRAVTDHVGKGEPAFRKGDPSDACPYDRYGDRERQFGHHYWTKGCEALDGAGATAQR</sequence>
<reference evidence="2 4" key="1">
    <citation type="submission" date="2022-10" db="EMBL/GenBank/DDBJ databases">
        <title>The complete genomes of actinobacterial strains from the NBC collection.</title>
        <authorList>
            <person name="Joergensen T.S."/>
            <person name="Alvarez Arevalo M."/>
            <person name="Sterndorff E.B."/>
            <person name="Faurdal D."/>
            <person name="Vuksanovic O."/>
            <person name="Mourched A.-S."/>
            <person name="Charusanti P."/>
            <person name="Shaw S."/>
            <person name="Blin K."/>
            <person name="Weber T."/>
        </authorList>
    </citation>
    <scope>NUCLEOTIDE SEQUENCE [LARGE SCALE GENOMIC DNA]</scope>
    <source>
        <strain evidence="2 4">NBC_00123</strain>
    </source>
</reference>
<dbReference type="Proteomes" id="UP001622594">
    <property type="component" value="Chromosome"/>
</dbReference>
<evidence type="ECO:0000256" key="1">
    <source>
        <dbReference type="SAM" id="MobiDB-lite"/>
    </source>
</evidence>
<dbReference type="EMBL" id="CP108188">
    <property type="protein sequence ID" value="WTR67861.1"/>
    <property type="molecule type" value="Genomic_DNA"/>
</dbReference>
<gene>
    <name evidence="2" type="ORF">OG814_00505</name>
    <name evidence="3" type="ORF">OG814_40825</name>
</gene>